<sequence>MSEVTNPNTPPATIESLDLHVRSYRSALKSTHEITINSLTNSHLKMDPILHQFGSDPSKVDISAIVYAVLRLPEEIDLIHKVIAAPTPEVFSSVGFKDVNLWPNVTAPARRRKYHFNKSKKLLACFINSISDIDDLTNLLITFQVEWNKLHLLLKENSLSDLVSTEELNSLSNAFGSDFQKRFERIKDHPLDLRIQLLAGSWVDYCKATQKWWKNISKITDGKLHISKRPIYFVSSNAHSLVNLISGFALKEKAGLLKFIKKEKPDLYEIYKSILAGENNLPENDFLYFISRYYLDNHQNHTAKNLLEKKINLTTIPSSKFLDINTQIISLKDIVSSKHLDPRLKIKSPAKLNKSDALIFNIDYPLGFAAYHILSEVLENVREMRGVYVMGKAAVLNSEIGDIQIPRLVYDEHTGNSYIFRNCFNTFFPFVNNQGSILTNQKAVSVLGTYIENEALLKNYSQENLTVIEMESGPYLEAISEATFDHRHTTNETIDLNSAPFDIGIVDYTSDTPYSKARNMGVKTLTLDGVEPTYLASLAILQRIIELEESR</sequence>
<name>A0A0G1KVB6_9BACT</name>
<proteinExistence type="predicted"/>
<dbReference type="STRING" id="1618387.UW44_C0007G0024"/>
<protein>
    <submittedName>
        <fullName evidence="1">Uncharacterized protein</fullName>
    </submittedName>
</protein>
<evidence type="ECO:0000313" key="1">
    <source>
        <dbReference type="EMBL" id="KKT51849.1"/>
    </source>
</evidence>
<comment type="caution">
    <text evidence="1">The sequence shown here is derived from an EMBL/GenBank/DDBJ whole genome shotgun (WGS) entry which is preliminary data.</text>
</comment>
<dbReference type="EMBL" id="LCIH01000007">
    <property type="protein sequence ID" value="KKT51849.1"/>
    <property type="molecule type" value="Genomic_DNA"/>
</dbReference>
<reference evidence="1 2" key="1">
    <citation type="journal article" date="2015" name="Nature">
        <title>rRNA introns, odd ribosomes, and small enigmatic genomes across a large radiation of phyla.</title>
        <authorList>
            <person name="Brown C.T."/>
            <person name="Hug L.A."/>
            <person name="Thomas B.C."/>
            <person name="Sharon I."/>
            <person name="Castelle C.J."/>
            <person name="Singh A."/>
            <person name="Wilkins M.J."/>
            <person name="Williams K.H."/>
            <person name="Banfield J.F."/>
        </authorList>
    </citation>
    <scope>NUCLEOTIDE SEQUENCE [LARGE SCALE GENOMIC DNA]</scope>
</reference>
<evidence type="ECO:0000313" key="2">
    <source>
        <dbReference type="Proteomes" id="UP000034006"/>
    </source>
</evidence>
<dbReference type="AlphaFoldDB" id="A0A0G1KVB6"/>
<dbReference type="InterPro" id="IPR054204">
    <property type="entry name" value="DUF6909"/>
</dbReference>
<gene>
    <name evidence="1" type="ORF">UW44_C0007G0024</name>
</gene>
<dbReference type="Pfam" id="PF21850">
    <property type="entry name" value="DUF6909"/>
    <property type="match status" value="1"/>
</dbReference>
<accession>A0A0G1KVB6</accession>
<dbReference type="Proteomes" id="UP000034006">
    <property type="component" value="Unassembled WGS sequence"/>
</dbReference>
<organism evidence="1 2">
    <name type="scientific">Candidatus Collierbacteria bacterium GW2011_GWB2_44_22</name>
    <dbReference type="NCBI Taxonomy" id="1618387"/>
    <lineage>
        <taxon>Bacteria</taxon>
        <taxon>Candidatus Collieribacteriota</taxon>
    </lineage>
</organism>